<protein>
    <submittedName>
        <fullName evidence="3">N-acetylmuramoyl-L-alanine amidase</fullName>
    </submittedName>
</protein>
<dbReference type="PANTHER" id="PTHR30404">
    <property type="entry name" value="N-ACETYLMURAMOYL-L-ALANINE AMIDASE"/>
    <property type="match status" value="1"/>
</dbReference>
<dbReference type="AlphaFoldDB" id="A0A7W2AG03"/>
<evidence type="ECO:0000313" key="3">
    <source>
        <dbReference type="EMBL" id="MBA4541722.1"/>
    </source>
</evidence>
<dbReference type="Pfam" id="PF01520">
    <property type="entry name" value="Amidase_3"/>
    <property type="match status" value="1"/>
</dbReference>
<evidence type="ECO:0000313" key="4">
    <source>
        <dbReference type="Proteomes" id="UP000530514"/>
    </source>
</evidence>
<dbReference type="RefSeq" id="WP_052154184.1">
    <property type="nucleotide sequence ID" value="NZ_JACEIP010000002.1"/>
</dbReference>
<dbReference type="OrthoDB" id="9763643at2"/>
<dbReference type="GO" id="GO:0030288">
    <property type="term" value="C:outer membrane-bounded periplasmic space"/>
    <property type="evidence" value="ECO:0007669"/>
    <property type="project" value="TreeGrafter"/>
</dbReference>
<keyword evidence="1" id="KW-0378">Hydrolase</keyword>
<dbReference type="EMBL" id="JACEIP010000002">
    <property type="protein sequence ID" value="MBA4541722.1"/>
    <property type="molecule type" value="Genomic_DNA"/>
</dbReference>
<dbReference type="InterPro" id="IPR002508">
    <property type="entry name" value="MurNAc-LAA_cat"/>
</dbReference>
<feature type="domain" description="MurNAc-LAA" evidence="2">
    <location>
        <begin position="64"/>
        <end position="177"/>
    </location>
</feature>
<dbReference type="CDD" id="cd02696">
    <property type="entry name" value="MurNAc-LAA"/>
    <property type="match status" value="1"/>
</dbReference>
<accession>A0A7W2AG03</accession>
<dbReference type="GO" id="GO:0009253">
    <property type="term" value="P:peptidoglycan catabolic process"/>
    <property type="evidence" value="ECO:0007669"/>
    <property type="project" value="InterPro"/>
</dbReference>
<dbReference type="SMART" id="SM00646">
    <property type="entry name" value="Ami_3"/>
    <property type="match status" value="1"/>
</dbReference>
<dbReference type="SUPFAM" id="SSF53187">
    <property type="entry name" value="Zn-dependent exopeptidases"/>
    <property type="match status" value="1"/>
</dbReference>
<evidence type="ECO:0000259" key="2">
    <source>
        <dbReference type="SMART" id="SM00646"/>
    </source>
</evidence>
<sequence length="227" mass="25623">MGAYVVIDPGHGGKDSGATGFGLNEKDVVLELSKKINDHFGKYQDVTVSLTRWDDRFIELNERADFANKRNCDLFISIHNNSASPSANGFESYIHPNASSSTVRYQDEIHKHIMQYLTQYQIHDRGKKQANFAVLRETSMPAILLENLFISNQRENELLRDSSFLDGLANAIVEGVASVFQLRKKPAMYRITVDGQAVYDTAYESKIVDAVLEAVRKHAQEIQLKKL</sequence>
<evidence type="ECO:0000256" key="1">
    <source>
        <dbReference type="ARBA" id="ARBA00022801"/>
    </source>
</evidence>
<name>A0A7W2AG03_9BACL</name>
<dbReference type="Gene3D" id="3.40.630.40">
    <property type="entry name" value="Zn-dependent exopeptidases"/>
    <property type="match status" value="1"/>
</dbReference>
<proteinExistence type="predicted"/>
<dbReference type="GO" id="GO:0008745">
    <property type="term" value="F:N-acetylmuramoyl-L-alanine amidase activity"/>
    <property type="evidence" value="ECO:0007669"/>
    <property type="project" value="InterPro"/>
</dbReference>
<reference evidence="3 4" key="1">
    <citation type="submission" date="2020-07" db="EMBL/GenBank/DDBJ databases">
        <authorList>
            <person name="Feng H."/>
        </authorList>
    </citation>
    <scope>NUCLEOTIDE SEQUENCE [LARGE SCALE GENOMIC DNA]</scope>
    <source>
        <strain evidence="4">s-11</strain>
    </source>
</reference>
<dbReference type="InterPro" id="IPR050695">
    <property type="entry name" value="N-acetylmuramoyl_amidase_3"/>
</dbReference>
<comment type="caution">
    <text evidence="3">The sequence shown here is derived from an EMBL/GenBank/DDBJ whole genome shotgun (WGS) entry which is preliminary data.</text>
</comment>
<dbReference type="Proteomes" id="UP000530514">
    <property type="component" value="Unassembled WGS sequence"/>
</dbReference>
<organism evidence="3 4">
    <name type="scientific">Thermoactinomyces daqus</name>
    <dbReference type="NCBI Taxonomy" id="1329516"/>
    <lineage>
        <taxon>Bacteria</taxon>
        <taxon>Bacillati</taxon>
        <taxon>Bacillota</taxon>
        <taxon>Bacilli</taxon>
        <taxon>Bacillales</taxon>
        <taxon>Thermoactinomycetaceae</taxon>
        <taxon>Thermoactinomyces</taxon>
    </lineage>
</organism>
<dbReference type="PANTHER" id="PTHR30404:SF0">
    <property type="entry name" value="N-ACETYLMURAMOYL-L-ALANINE AMIDASE AMIC"/>
    <property type="match status" value="1"/>
</dbReference>
<gene>
    <name evidence="3" type="ORF">H1164_02245</name>
</gene>
<keyword evidence="4" id="KW-1185">Reference proteome</keyword>